<keyword evidence="10" id="KW-0546">Nucleotide metabolism</keyword>
<sequence>CLFKNHLSNVILREGYKTFLNTLCIGDILEEIIQLMKVFHPIIYIVSNYMDSEKDSFLQGFKSQVICTDNKNSSVCENSRYFQQLQGKTTSSCWETPWETSLWLMGFPSVEGILKIGFLNDKVEEQQKHNTDSCDIVLEKDQTLDVVNRLLQHILHCGYWREMEVS</sequence>
<accession>A0A452UQ01</accession>
<proteinExistence type="inferred from homology"/>
<dbReference type="GO" id="GO:0005737">
    <property type="term" value="C:cytoplasm"/>
    <property type="evidence" value="ECO:0007669"/>
    <property type="project" value="UniProtKB-SubCell"/>
</dbReference>
<evidence type="ECO:0000256" key="13">
    <source>
        <dbReference type="ARBA" id="ARBA00048583"/>
    </source>
</evidence>
<evidence type="ECO:0000256" key="10">
    <source>
        <dbReference type="ARBA" id="ARBA00023080"/>
    </source>
</evidence>
<keyword evidence="9" id="KW-0460">Magnesium</keyword>
<evidence type="ECO:0000256" key="11">
    <source>
        <dbReference type="ARBA" id="ARBA00036362"/>
    </source>
</evidence>
<evidence type="ECO:0000256" key="9">
    <source>
        <dbReference type="ARBA" id="ARBA00022842"/>
    </source>
</evidence>
<comment type="subunit">
    <text evidence="4">Monomer.</text>
</comment>
<keyword evidence="6" id="KW-0479">Metal-binding</keyword>
<dbReference type="Ensembl" id="ENSUMAT00000027403.1">
    <property type="protein sequence ID" value="ENSUMAP00000023119.1"/>
    <property type="gene ID" value="ENSUMAG00000016864.1"/>
</dbReference>
<reference evidence="14" key="1">
    <citation type="submission" date="2019-03" db="UniProtKB">
        <authorList>
            <consortium name="Ensembl"/>
        </authorList>
    </citation>
    <scope>IDENTIFICATION</scope>
</reference>
<comment type="catalytic activity">
    <reaction evidence="1">
        <text>a ribonucleoside 5'-phosphate + H2O = a ribonucleoside + phosphate</text>
        <dbReference type="Rhea" id="RHEA:12484"/>
        <dbReference type="ChEBI" id="CHEBI:15377"/>
        <dbReference type="ChEBI" id="CHEBI:18254"/>
        <dbReference type="ChEBI" id="CHEBI:43474"/>
        <dbReference type="ChEBI" id="CHEBI:58043"/>
        <dbReference type="EC" id="3.1.3.5"/>
    </reaction>
</comment>
<comment type="catalytic activity">
    <reaction evidence="13">
        <text>N(7)-methyl-GMP + H2O = N(7)-methylguanosine + phosphate</text>
        <dbReference type="Rhea" id="RHEA:37107"/>
        <dbReference type="ChEBI" id="CHEBI:15377"/>
        <dbReference type="ChEBI" id="CHEBI:20794"/>
        <dbReference type="ChEBI" id="CHEBI:43474"/>
        <dbReference type="ChEBI" id="CHEBI:58285"/>
        <dbReference type="EC" id="3.1.3.91"/>
    </reaction>
</comment>
<dbReference type="Pfam" id="PF05822">
    <property type="entry name" value="UMPH-1"/>
    <property type="match status" value="1"/>
</dbReference>
<dbReference type="GO" id="GO:0000287">
    <property type="term" value="F:magnesium ion binding"/>
    <property type="evidence" value="ECO:0007669"/>
    <property type="project" value="InterPro"/>
</dbReference>
<comment type="function">
    <text evidence="12">Specifically hydrolyzes 7-methylguanosine monophosphate (m(7)GMP) to 7-methylguanosine and inorganic phosphate. The specific activity for m(7)GMP may protect cells against undesired salvage of m(7)GMP and its incorporation into nucleic acids. Also has weak activity for CMP. UMP and purine nucleotides are poor substrates.</text>
</comment>
<dbReference type="InterPro" id="IPR036412">
    <property type="entry name" value="HAD-like_sf"/>
</dbReference>
<comment type="catalytic activity">
    <reaction evidence="11">
        <text>CMP + H2O = cytidine + phosphate</text>
        <dbReference type="Rhea" id="RHEA:29367"/>
        <dbReference type="ChEBI" id="CHEBI:15377"/>
        <dbReference type="ChEBI" id="CHEBI:17562"/>
        <dbReference type="ChEBI" id="CHEBI:43474"/>
        <dbReference type="ChEBI" id="CHEBI:60377"/>
        <dbReference type="EC" id="3.1.3.91"/>
    </reaction>
</comment>
<evidence type="ECO:0000256" key="12">
    <source>
        <dbReference type="ARBA" id="ARBA00046090"/>
    </source>
</evidence>
<dbReference type="PANTHER" id="PTHR13045">
    <property type="entry name" value="5'-NUCLEOTIDASE"/>
    <property type="match status" value="1"/>
</dbReference>
<dbReference type="GO" id="GO:0009117">
    <property type="term" value="P:nucleotide metabolic process"/>
    <property type="evidence" value="ECO:0007669"/>
    <property type="project" value="UniProtKB-KW"/>
</dbReference>
<comment type="subcellular location">
    <subcellularLocation>
        <location evidence="2">Cytoplasm</location>
    </subcellularLocation>
</comment>
<dbReference type="GeneTree" id="ENSGT00390000012959"/>
<evidence type="ECO:0000256" key="3">
    <source>
        <dbReference type="ARBA" id="ARBA00008389"/>
    </source>
</evidence>
<dbReference type="InterPro" id="IPR023214">
    <property type="entry name" value="HAD_sf"/>
</dbReference>
<dbReference type="InterPro" id="IPR006434">
    <property type="entry name" value="Pyrimidine_nucleotidase_eu"/>
</dbReference>
<dbReference type="OMA" id="YWREMEV"/>
<evidence type="ECO:0000256" key="4">
    <source>
        <dbReference type="ARBA" id="ARBA00011245"/>
    </source>
</evidence>
<dbReference type="AlphaFoldDB" id="A0A452UQ01"/>
<keyword evidence="8" id="KW-0378">Hydrolase</keyword>
<evidence type="ECO:0000256" key="6">
    <source>
        <dbReference type="ARBA" id="ARBA00022723"/>
    </source>
</evidence>
<dbReference type="GO" id="GO:0008253">
    <property type="term" value="F:5'-nucleotidase activity"/>
    <property type="evidence" value="ECO:0007669"/>
    <property type="project" value="UniProtKB-EC"/>
</dbReference>
<evidence type="ECO:0000256" key="1">
    <source>
        <dbReference type="ARBA" id="ARBA00000815"/>
    </source>
</evidence>
<dbReference type="Gene3D" id="3.40.50.1000">
    <property type="entry name" value="HAD superfamily/HAD-like"/>
    <property type="match status" value="1"/>
</dbReference>
<dbReference type="SUPFAM" id="SSF56784">
    <property type="entry name" value="HAD-like"/>
    <property type="match status" value="1"/>
</dbReference>
<evidence type="ECO:0000256" key="7">
    <source>
        <dbReference type="ARBA" id="ARBA00022741"/>
    </source>
</evidence>
<evidence type="ECO:0000256" key="8">
    <source>
        <dbReference type="ARBA" id="ARBA00022801"/>
    </source>
</evidence>
<evidence type="ECO:0000256" key="2">
    <source>
        <dbReference type="ARBA" id="ARBA00004496"/>
    </source>
</evidence>
<keyword evidence="7" id="KW-0547">Nucleotide-binding</keyword>
<evidence type="ECO:0000313" key="14">
    <source>
        <dbReference type="Ensembl" id="ENSUMAP00000023119"/>
    </source>
</evidence>
<evidence type="ECO:0000256" key="5">
    <source>
        <dbReference type="ARBA" id="ARBA00022490"/>
    </source>
</evidence>
<name>A0A452UQ01_URSMA</name>
<comment type="similarity">
    <text evidence="3">Belongs to the pyrimidine 5'-nucleotidase family.</text>
</comment>
<organism evidence="14">
    <name type="scientific">Ursus maritimus</name>
    <name type="common">Polar bear</name>
    <name type="synonym">Thalarctos maritimus</name>
    <dbReference type="NCBI Taxonomy" id="29073"/>
    <lineage>
        <taxon>Eukaryota</taxon>
        <taxon>Metazoa</taxon>
        <taxon>Chordata</taxon>
        <taxon>Craniata</taxon>
        <taxon>Vertebrata</taxon>
        <taxon>Euteleostomi</taxon>
        <taxon>Mammalia</taxon>
        <taxon>Eutheria</taxon>
        <taxon>Laurasiatheria</taxon>
        <taxon>Carnivora</taxon>
        <taxon>Caniformia</taxon>
        <taxon>Ursidae</taxon>
        <taxon>Ursus</taxon>
    </lineage>
</organism>
<dbReference type="PANTHER" id="PTHR13045:SF15">
    <property type="entry name" value="7-METHYLGUANOSINE PHOSPHATE-SPECIFIC 5'-NUCLEOTIDASE"/>
    <property type="match status" value="1"/>
</dbReference>
<dbReference type="GO" id="GO:0000166">
    <property type="term" value="F:nucleotide binding"/>
    <property type="evidence" value="ECO:0007669"/>
    <property type="project" value="UniProtKB-KW"/>
</dbReference>
<protein>
    <submittedName>
        <fullName evidence="14">Uncharacterized protein</fullName>
    </submittedName>
</protein>
<keyword evidence="5" id="KW-0963">Cytoplasm</keyword>